<evidence type="ECO:0000256" key="5">
    <source>
        <dbReference type="ARBA" id="ARBA00023077"/>
    </source>
</evidence>
<feature type="chain" id="PRO_5005644401" evidence="10">
    <location>
        <begin position="34"/>
        <end position="869"/>
    </location>
</feature>
<evidence type="ECO:0000256" key="4">
    <source>
        <dbReference type="ARBA" id="ARBA00022692"/>
    </source>
</evidence>
<dbReference type="InterPro" id="IPR036942">
    <property type="entry name" value="Beta-barrel_TonB_sf"/>
</dbReference>
<evidence type="ECO:0000259" key="12">
    <source>
        <dbReference type="Pfam" id="PF07715"/>
    </source>
</evidence>
<keyword evidence="14" id="KW-1185">Reference proteome</keyword>
<comment type="subcellular location">
    <subcellularLocation>
        <location evidence="1 8">Cell outer membrane</location>
        <topology evidence="1 8">Multi-pass membrane protein</topology>
    </subcellularLocation>
</comment>
<dbReference type="STRING" id="336831.WG68_03920"/>
<keyword evidence="4 8" id="KW-0812">Transmembrane</keyword>
<feature type="signal peptide" evidence="10">
    <location>
        <begin position="1"/>
        <end position="33"/>
    </location>
</feature>
<keyword evidence="7 8" id="KW-0998">Cell outer membrane</keyword>
<dbReference type="PANTHER" id="PTHR47234">
    <property type="match status" value="1"/>
</dbReference>
<dbReference type="Proteomes" id="UP000034228">
    <property type="component" value="Unassembled WGS sequence"/>
</dbReference>
<evidence type="ECO:0000259" key="11">
    <source>
        <dbReference type="Pfam" id="PF00593"/>
    </source>
</evidence>
<dbReference type="SUPFAM" id="SSF56935">
    <property type="entry name" value="Porins"/>
    <property type="match status" value="1"/>
</dbReference>
<comment type="caution">
    <text evidence="13">The sequence shown here is derived from an EMBL/GenBank/DDBJ whole genome shotgun (WGS) entry which is preliminary data.</text>
</comment>
<dbReference type="InterPro" id="IPR000531">
    <property type="entry name" value="Beta-barrel_TonB"/>
</dbReference>
<organism evidence="13 14">
    <name type="scientific">Arsukibacterium ikkense</name>
    <dbReference type="NCBI Taxonomy" id="336831"/>
    <lineage>
        <taxon>Bacteria</taxon>
        <taxon>Pseudomonadati</taxon>
        <taxon>Pseudomonadota</taxon>
        <taxon>Gammaproteobacteria</taxon>
        <taxon>Chromatiales</taxon>
        <taxon>Chromatiaceae</taxon>
        <taxon>Arsukibacterium</taxon>
    </lineage>
</organism>
<dbReference type="PROSITE" id="PS52016">
    <property type="entry name" value="TONB_DEPENDENT_REC_3"/>
    <property type="match status" value="1"/>
</dbReference>
<dbReference type="Gene3D" id="2.170.130.10">
    <property type="entry name" value="TonB-dependent receptor, plug domain"/>
    <property type="match status" value="1"/>
</dbReference>
<evidence type="ECO:0000256" key="9">
    <source>
        <dbReference type="RuleBase" id="RU003357"/>
    </source>
</evidence>
<dbReference type="InterPro" id="IPR037066">
    <property type="entry name" value="Plug_dom_sf"/>
</dbReference>
<dbReference type="PATRIC" id="fig|336831.14.peg.3096"/>
<proteinExistence type="inferred from homology"/>
<evidence type="ECO:0000256" key="3">
    <source>
        <dbReference type="ARBA" id="ARBA00022452"/>
    </source>
</evidence>
<keyword evidence="6 8" id="KW-0472">Membrane</keyword>
<evidence type="ECO:0000256" key="10">
    <source>
        <dbReference type="SAM" id="SignalP"/>
    </source>
</evidence>
<dbReference type="InterPro" id="IPR039426">
    <property type="entry name" value="TonB-dep_rcpt-like"/>
</dbReference>
<evidence type="ECO:0000256" key="7">
    <source>
        <dbReference type="ARBA" id="ARBA00023237"/>
    </source>
</evidence>
<keyword evidence="13" id="KW-0675">Receptor</keyword>
<dbReference type="Pfam" id="PF00593">
    <property type="entry name" value="TonB_dep_Rec_b-barrel"/>
    <property type="match status" value="1"/>
</dbReference>
<feature type="domain" description="TonB-dependent receptor-like beta-barrel" evidence="11">
    <location>
        <begin position="363"/>
        <end position="824"/>
    </location>
</feature>
<dbReference type="OrthoDB" id="9815954at2"/>
<evidence type="ECO:0000256" key="6">
    <source>
        <dbReference type="ARBA" id="ARBA00023136"/>
    </source>
</evidence>
<evidence type="ECO:0000313" key="14">
    <source>
        <dbReference type="Proteomes" id="UP000034228"/>
    </source>
</evidence>
<protein>
    <submittedName>
        <fullName evidence="13">TonB-dependent receptor</fullName>
    </submittedName>
</protein>
<dbReference type="Pfam" id="PF07715">
    <property type="entry name" value="Plug"/>
    <property type="match status" value="1"/>
</dbReference>
<sequence>MKHNNKYHPVAHAVKYAIATTFALGIASGAAVAQEATETAAKEQAVEKIAVVGSRSAPRSIGDSPVPIDIIGADELMKNGSTDMLNLMTTTVPSLNVHSNPISDAATLVRPMNLRGLSADSTLILTNGKRRHKSSVIAFLGGGINDGAQGADVSVIPGIALKQVEILRDGAAAQYGSDAIAGVINFVLKDADSGGSFEVKHGEYYAGDGTSTEFAGNIGMPLTDNGFVNASFQYKNVDPTSRSVQRPDAQAFADGGNPHIAPITQVWGSPKIKDDITIFINAGLDLGNDREAYLFGNYSERDVTGGFYYRNPYNRGGVFSNDGGETLLIGNTDFSAGNCPTIGLTDGNGNNLPFNAVNSAVNALPANCFSFFSMFPGGFTPTFGGNVTDTSLTAGTKGEFKSGYFEGIMYDFSGSVGRNESSYMMTNTINASLGLDSPTEFNPGKYIQLEKNFTADFVKFVPVGIYEDLTVAFGAQWTEESFEVVAGDFASFQVGDFVDQGFSIGSNGFPGFKPEDAGVSSRRNYALYTDVEAEVTEALLLGFALRFEDYDTFGSTLNYKLTGQFRLTDDWAVRASHSTGFRAPTVGQANVSNVQTNLESGLLVDSALLPPTNPVSLELGGSELQPEESTSYALGVVYSGAAVFMTLDYFRIDVDDRISQSSKINLTDANREALRAAGVKNVDSIQQVSFFTNDFDTKTQGVDFVASYSTFLLDGRSSFNFAYNWTDTKVKSATAITGLDKVSRLENDLPNHRATLTWSQSYDDWSFFLRSNYYGEYQGVHVDWVGVPGDPGTEVNAKAKVTFDAELSYFINDSFSVAIGAQNLFDTKPERINMSAVGLPNGAFGAKYYETSPMGINGGYYYVKGVYRF</sequence>
<dbReference type="Gene3D" id="2.40.170.20">
    <property type="entry name" value="TonB-dependent receptor, beta-barrel domain"/>
    <property type="match status" value="1"/>
</dbReference>
<dbReference type="RefSeq" id="WP_046556368.1">
    <property type="nucleotide sequence ID" value="NZ_LAHO01000003.1"/>
</dbReference>
<comment type="similarity">
    <text evidence="8 9">Belongs to the TonB-dependent receptor family.</text>
</comment>
<name>A0A0M2V770_9GAMM</name>
<accession>A0A0M2V770</accession>
<dbReference type="EMBL" id="LAHO01000003">
    <property type="protein sequence ID" value="KKO46476.1"/>
    <property type="molecule type" value="Genomic_DNA"/>
</dbReference>
<keyword evidence="2 8" id="KW-0813">Transport</keyword>
<keyword evidence="10" id="KW-0732">Signal</keyword>
<evidence type="ECO:0000313" key="13">
    <source>
        <dbReference type="EMBL" id="KKO46476.1"/>
    </source>
</evidence>
<reference evidence="13 14" key="1">
    <citation type="submission" date="2015-03" db="EMBL/GenBank/DDBJ databases">
        <title>Draft genome sequences of two protease-producing strains of Arsukibacterium isolated from two cold and alkaline environments.</title>
        <authorList>
            <person name="Lylloff J.E."/>
            <person name="Skov L.B."/>
            <person name="Jepsen M."/>
            <person name="Hallin P.F."/>
            <person name="Sorensen S.J."/>
            <person name="Stougaard P."/>
            <person name="Glaring M.A."/>
        </authorList>
    </citation>
    <scope>NUCLEOTIDE SEQUENCE [LARGE SCALE GENOMIC DNA]</scope>
    <source>
        <strain evidence="13 14">GCM72</strain>
    </source>
</reference>
<dbReference type="InterPro" id="IPR012910">
    <property type="entry name" value="Plug_dom"/>
</dbReference>
<feature type="domain" description="TonB-dependent receptor plug" evidence="12">
    <location>
        <begin position="63"/>
        <end position="183"/>
    </location>
</feature>
<dbReference type="GO" id="GO:0009279">
    <property type="term" value="C:cell outer membrane"/>
    <property type="evidence" value="ECO:0007669"/>
    <property type="project" value="UniProtKB-SubCell"/>
</dbReference>
<dbReference type="PANTHER" id="PTHR47234:SF3">
    <property type="entry name" value="SECRETIN_TONB SHORT N-TERMINAL DOMAIN-CONTAINING PROTEIN"/>
    <property type="match status" value="1"/>
</dbReference>
<keyword evidence="5 9" id="KW-0798">TonB box</keyword>
<dbReference type="AlphaFoldDB" id="A0A0M2V770"/>
<keyword evidence="3 8" id="KW-1134">Transmembrane beta strand</keyword>
<evidence type="ECO:0000256" key="1">
    <source>
        <dbReference type="ARBA" id="ARBA00004571"/>
    </source>
</evidence>
<evidence type="ECO:0000256" key="8">
    <source>
        <dbReference type="PROSITE-ProRule" id="PRU01360"/>
    </source>
</evidence>
<gene>
    <name evidence="13" type="ORF">WG68_03920</name>
</gene>
<evidence type="ECO:0000256" key="2">
    <source>
        <dbReference type="ARBA" id="ARBA00022448"/>
    </source>
</evidence>